<dbReference type="Proteomes" id="UP001375240">
    <property type="component" value="Unassembled WGS sequence"/>
</dbReference>
<dbReference type="PANTHER" id="PTHR47659">
    <property type="entry name" value="ZN(II)2CYS6 TRANSCRIPTION FACTOR (EUROFUNG)-RELATED"/>
    <property type="match status" value="1"/>
</dbReference>
<dbReference type="InterPro" id="IPR001138">
    <property type="entry name" value="Zn2Cys6_DnaBD"/>
</dbReference>
<gene>
    <name evidence="9" type="ORF">TWF696_003091</name>
</gene>
<keyword evidence="1" id="KW-0479">Metal-binding</keyword>
<feature type="compositionally biased region" description="Pro residues" evidence="7">
    <location>
        <begin position="509"/>
        <end position="518"/>
    </location>
</feature>
<feature type="compositionally biased region" description="Low complexity" evidence="7">
    <location>
        <begin position="1"/>
        <end position="29"/>
    </location>
</feature>
<protein>
    <recommendedName>
        <fullName evidence="8">Zn(2)-C6 fungal-type domain-containing protein</fullName>
    </recommendedName>
</protein>
<feature type="compositionally biased region" description="Low complexity" evidence="7">
    <location>
        <begin position="566"/>
        <end position="578"/>
    </location>
</feature>
<feature type="compositionally biased region" description="Polar residues" evidence="7">
    <location>
        <begin position="52"/>
        <end position="75"/>
    </location>
</feature>
<evidence type="ECO:0000313" key="9">
    <source>
        <dbReference type="EMBL" id="KAK6332373.1"/>
    </source>
</evidence>
<dbReference type="GO" id="GO:0000981">
    <property type="term" value="F:DNA-binding transcription factor activity, RNA polymerase II-specific"/>
    <property type="evidence" value="ECO:0007669"/>
    <property type="project" value="InterPro"/>
</dbReference>
<evidence type="ECO:0000256" key="5">
    <source>
        <dbReference type="ARBA" id="ARBA00023163"/>
    </source>
</evidence>
<accession>A0AAV9U1Q1</accession>
<evidence type="ECO:0000259" key="8">
    <source>
        <dbReference type="PROSITE" id="PS50048"/>
    </source>
</evidence>
<dbReference type="EMBL" id="JAVHNQ010000015">
    <property type="protein sequence ID" value="KAK6332373.1"/>
    <property type="molecule type" value="Genomic_DNA"/>
</dbReference>
<evidence type="ECO:0000256" key="1">
    <source>
        <dbReference type="ARBA" id="ARBA00022723"/>
    </source>
</evidence>
<feature type="compositionally biased region" description="Polar residues" evidence="7">
    <location>
        <begin position="476"/>
        <end position="499"/>
    </location>
</feature>
<feature type="domain" description="Zn(2)-C6 fungal-type" evidence="8">
    <location>
        <begin position="183"/>
        <end position="214"/>
    </location>
</feature>
<dbReference type="InterPro" id="IPR050335">
    <property type="entry name" value="ERT1_acuK_gluconeogen_tf"/>
</dbReference>
<feature type="region of interest" description="Disordered" evidence="7">
    <location>
        <begin position="457"/>
        <end position="578"/>
    </location>
</feature>
<evidence type="ECO:0000256" key="3">
    <source>
        <dbReference type="ARBA" id="ARBA00023015"/>
    </source>
</evidence>
<keyword evidence="6" id="KW-0539">Nucleus</keyword>
<dbReference type="GO" id="GO:0008270">
    <property type="term" value="F:zinc ion binding"/>
    <property type="evidence" value="ECO:0007669"/>
    <property type="project" value="InterPro"/>
</dbReference>
<evidence type="ECO:0000256" key="4">
    <source>
        <dbReference type="ARBA" id="ARBA00023125"/>
    </source>
</evidence>
<proteinExistence type="predicted"/>
<keyword evidence="5" id="KW-0804">Transcription</keyword>
<evidence type="ECO:0000256" key="2">
    <source>
        <dbReference type="ARBA" id="ARBA00022833"/>
    </source>
</evidence>
<name>A0AAV9U1Q1_9PEZI</name>
<dbReference type="InterPro" id="IPR036864">
    <property type="entry name" value="Zn2-C6_fun-type_DNA-bd_sf"/>
</dbReference>
<feature type="region of interest" description="Disordered" evidence="7">
    <location>
        <begin position="634"/>
        <end position="684"/>
    </location>
</feature>
<feature type="compositionally biased region" description="Basic and acidic residues" evidence="7">
    <location>
        <begin position="32"/>
        <end position="42"/>
    </location>
</feature>
<sequence length="684" mass="74022">MHPFSGSVVSPLLSPPSSECNSSSKGSVSDQHSLKERQEYHKTGGLNYPLSPMSNSTPPLSYRTSYPSDSTSNGAARSPSGHAYAHAHAPVSTPASHSAHRPRPRLALSTDELGGIVSNSPTGESNLLRPVTPSNYRPRPEFSSPPSQRPDSQSYFPHQSPRQQPFSPPQQPPRRAKAHVPSACVNCKNAHLACDVQRPCPRCISTGKQDSCVDVEHKKRGRPRLRDVRHSFEVARAIDSRSGLNLGGGLPSPGGLNGRGVRLPGPERVGRTSISSRTAPYVLTDPARQDFSTRSMFPDHGALEVPRGQSFESAQYIPPTAFLTTDLVVASSTPGFQDLLGFAAHDLNLRRTVYDLATDSPTDLKNLDRVLRCIRAIIQQEDPHYRTPPSQDVYNVLQRSTSMDLRAGLRGAPVIEEYFDFRRSDSAVIKGFARFYLSRASVYFVAMEVAVVRNRSFTGPSSSRMPEAAGFAQVPHRNSTDGGLLPQTVQRNRSFSSPSFPHGAKIPTPSVPPVPPIPASIANAAASHPPPPHLRLGVPSAAPPGSTYPPPGASHRRDHSAEFKQSQPSRHASSSMSSLRQYSFSSSSYSSTIDTRSPASILSPGVGPIYASPTELTPRTEQIQLPPLRGIPAMNPAAAGQQNREQGNRGHGVEHDLERETRRDTAGEPAAPRRGRIGVREIVE</sequence>
<keyword evidence="3" id="KW-0805">Transcription regulation</keyword>
<feature type="region of interest" description="Disordered" evidence="7">
    <location>
        <begin position="1"/>
        <end position="177"/>
    </location>
</feature>
<evidence type="ECO:0000313" key="10">
    <source>
        <dbReference type="Proteomes" id="UP001375240"/>
    </source>
</evidence>
<dbReference type="SUPFAM" id="SSF57701">
    <property type="entry name" value="Zn2/Cys6 DNA-binding domain"/>
    <property type="match status" value="1"/>
</dbReference>
<dbReference type="GO" id="GO:0003677">
    <property type="term" value="F:DNA binding"/>
    <property type="evidence" value="ECO:0007669"/>
    <property type="project" value="UniProtKB-KW"/>
</dbReference>
<dbReference type="AlphaFoldDB" id="A0AAV9U1Q1"/>
<dbReference type="PROSITE" id="PS50048">
    <property type="entry name" value="ZN2_CY6_FUNGAL_2"/>
    <property type="match status" value="1"/>
</dbReference>
<reference evidence="9 10" key="1">
    <citation type="submission" date="2019-10" db="EMBL/GenBank/DDBJ databases">
        <authorList>
            <person name="Palmer J.M."/>
        </authorList>
    </citation>
    <scope>NUCLEOTIDE SEQUENCE [LARGE SCALE GENOMIC DNA]</scope>
    <source>
        <strain evidence="9 10">TWF696</strain>
    </source>
</reference>
<feature type="compositionally biased region" description="Basic and acidic residues" evidence="7">
    <location>
        <begin position="646"/>
        <end position="666"/>
    </location>
</feature>
<keyword evidence="2" id="KW-0862">Zinc</keyword>
<organism evidence="9 10">
    <name type="scientific">Orbilia brochopaga</name>
    <dbReference type="NCBI Taxonomy" id="3140254"/>
    <lineage>
        <taxon>Eukaryota</taxon>
        <taxon>Fungi</taxon>
        <taxon>Dikarya</taxon>
        <taxon>Ascomycota</taxon>
        <taxon>Pezizomycotina</taxon>
        <taxon>Orbiliomycetes</taxon>
        <taxon>Orbiliales</taxon>
        <taxon>Orbiliaceae</taxon>
        <taxon>Orbilia</taxon>
    </lineage>
</organism>
<evidence type="ECO:0000256" key="7">
    <source>
        <dbReference type="SAM" id="MobiDB-lite"/>
    </source>
</evidence>
<dbReference type="PANTHER" id="PTHR47659:SF4">
    <property type="entry name" value="ZN(II)2CYS6 TRANSCRIPTION FACTOR (EUROFUNG)"/>
    <property type="match status" value="1"/>
</dbReference>
<dbReference type="CDD" id="cd00067">
    <property type="entry name" value="GAL4"/>
    <property type="match status" value="1"/>
</dbReference>
<evidence type="ECO:0000256" key="6">
    <source>
        <dbReference type="ARBA" id="ARBA00023242"/>
    </source>
</evidence>
<keyword evidence="4" id="KW-0238">DNA-binding</keyword>
<feature type="compositionally biased region" description="Low complexity" evidence="7">
    <location>
        <begin position="144"/>
        <end position="165"/>
    </location>
</feature>
<comment type="caution">
    <text evidence="9">The sequence shown here is derived from an EMBL/GenBank/DDBJ whole genome shotgun (WGS) entry which is preliminary data.</text>
</comment>
<keyword evidence="10" id="KW-1185">Reference proteome</keyword>